<dbReference type="CDD" id="cd09272">
    <property type="entry name" value="RNase_HI_RT_Ty1"/>
    <property type="match status" value="1"/>
</dbReference>
<dbReference type="OMA" id="NRPEYIS"/>
<dbReference type="Proteomes" id="UP000596661">
    <property type="component" value="Chromosome 9"/>
</dbReference>
<evidence type="ECO:0000313" key="1">
    <source>
        <dbReference type="EnsemblPlants" id="cds.novel_model_6594_5bd9a17a"/>
    </source>
</evidence>
<reference evidence="1" key="2">
    <citation type="submission" date="2021-03" db="UniProtKB">
        <authorList>
            <consortium name="EnsemblPlants"/>
        </authorList>
    </citation>
    <scope>IDENTIFICATION</scope>
</reference>
<dbReference type="EMBL" id="UZAU01000772">
    <property type="status" value="NOT_ANNOTATED_CDS"/>
    <property type="molecule type" value="Genomic_DNA"/>
</dbReference>
<evidence type="ECO:0008006" key="3">
    <source>
        <dbReference type="Google" id="ProtNLM"/>
    </source>
</evidence>
<name>A0A803R963_CANSA</name>
<organism evidence="1 2">
    <name type="scientific">Cannabis sativa</name>
    <name type="common">Hemp</name>
    <name type="synonym">Marijuana</name>
    <dbReference type="NCBI Taxonomy" id="3483"/>
    <lineage>
        <taxon>Eukaryota</taxon>
        <taxon>Viridiplantae</taxon>
        <taxon>Streptophyta</taxon>
        <taxon>Embryophyta</taxon>
        <taxon>Tracheophyta</taxon>
        <taxon>Spermatophyta</taxon>
        <taxon>Magnoliopsida</taxon>
        <taxon>eudicotyledons</taxon>
        <taxon>Gunneridae</taxon>
        <taxon>Pentapetalae</taxon>
        <taxon>rosids</taxon>
        <taxon>fabids</taxon>
        <taxon>Rosales</taxon>
        <taxon>Cannabaceae</taxon>
        <taxon>Cannabis</taxon>
    </lineage>
</organism>
<dbReference type="EnsemblPlants" id="novel_model_6594_5bd9a17a">
    <property type="protein sequence ID" value="cds.novel_model_6594_5bd9a17a"/>
    <property type="gene ID" value="novel_gene_3486_5bd9a17a"/>
</dbReference>
<protein>
    <recommendedName>
        <fullName evidence="3">Copia protein</fullName>
    </recommendedName>
</protein>
<dbReference type="PANTHER" id="PTHR11439:SF483">
    <property type="entry name" value="PEPTIDE SYNTHASE GLIP-LIKE, PUTATIVE (AFU_ORTHOLOGUE AFUA_3G12920)-RELATED"/>
    <property type="match status" value="1"/>
</dbReference>
<dbReference type="AlphaFoldDB" id="A0A803R963"/>
<reference evidence="1" key="1">
    <citation type="submission" date="2018-11" db="EMBL/GenBank/DDBJ databases">
        <authorList>
            <person name="Grassa J C."/>
        </authorList>
    </citation>
    <scope>NUCLEOTIDE SEQUENCE [LARGE SCALE GENOMIC DNA]</scope>
</reference>
<evidence type="ECO:0000313" key="2">
    <source>
        <dbReference type="Proteomes" id="UP000596661"/>
    </source>
</evidence>
<accession>A0A803R963</accession>
<dbReference type="Gramene" id="novel_model_6594_5bd9a17a">
    <property type="protein sequence ID" value="cds.novel_model_6594_5bd9a17a"/>
    <property type="gene ID" value="novel_gene_3486_5bd9a17a"/>
</dbReference>
<keyword evidence="2" id="KW-1185">Reference proteome</keyword>
<dbReference type="PANTHER" id="PTHR11439">
    <property type="entry name" value="GAG-POL-RELATED RETROTRANSPOSON"/>
    <property type="match status" value="1"/>
</dbReference>
<sequence length="149" mass="16924">MPTMPGDETARKSTSSYMFLLGGNCELESPTPTCGCTFNNRPEYISTTEAIKEAIWMKGLLTEIKLLKEVPRVYSDSQSCVHLCRNPVFHDRTKHIEIKYHFIRDKVTQGEIQVEKVPTEENPADMGTKVVTLNKFKHCMNLLGVDTGW</sequence>
<proteinExistence type="predicted"/>